<keyword evidence="2" id="KW-1185">Reference proteome</keyword>
<sequence>MENHRIFTTSFASVYPHYINKVERKGRTKAELHEIIFWLTGYNEDTFQLLLDDKTDFNTFFKKAPQLNPNVSKITGVICGYRVEEIENPLMQKIRYLDKLVDELAKGKSMDKILRS</sequence>
<dbReference type="OrthoDB" id="3192540at2"/>
<proteinExistence type="predicted"/>
<dbReference type="RefSeq" id="WP_035126489.1">
    <property type="nucleotide sequence ID" value="NZ_JRHH01000003.1"/>
</dbReference>
<dbReference type="PIRSF" id="PIRSF033199">
    <property type="entry name" value="UCP033199"/>
    <property type="match status" value="1"/>
</dbReference>
<reference evidence="1 2" key="1">
    <citation type="submission" date="2014-09" db="EMBL/GenBank/DDBJ databases">
        <title>Whole Genome Shotgun of Flavobacterium aquatile LMG 4008.</title>
        <authorList>
            <person name="Gale A.N."/>
            <person name="Pipes S.E."/>
            <person name="Newman J.D."/>
        </authorList>
    </citation>
    <scope>NUCLEOTIDE SEQUENCE [LARGE SCALE GENOMIC DNA]</scope>
    <source>
        <strain evidence="1 2">LMG 4008</strain>
    </source>
</reference>
<dbReference type="Pfam" id="PF09966">
    <property type="entry name" value="DUF2200"/>
    <property type="match status" value="1"/>
</dbReference>
<evidence type="ECO:0008006" key="3">
    <source>
        <dbReference type="Google" id="ProtNLM"/>
    </source>
</evidence>
<dbReference type="InterPro" id="IPR023204">
    <property type="entry name" value="SP1917_dom_sf"/>
</dbReference>
<protein>
    <recommendedName>
        <fullName evidence="3">DUF2200 domain-containing protein</fullName>
    </recommendedName>
</protein>
<evidence type="ECO:0000313" key="1">
    <source>
        <dbReference type="EMBL" id="KGD68546.1"/>
    </source>
</evidence>
<dbReference type="InterPro" id="IPR014580">
    <property type="entry name" value="UCP033199"/>
</dbReference>
<organism evidence="1 2">
    <name type="scientific">Flavobacterium aquatile LMG 4008 = ATCC 11947</name>
    <dbReference type="NCBI Taxonomy" id="1453498"/>
    <lineage>
        <taxon>Bacteria</taxon>
        <taxon>Pseudomonadati</taxon>
        <taxon>Bacteroidota</taxon>
        <taxon>Flavobacteriia</taxon>
        <taxon>Flavobacteriales</taxon>
        <taxon>Flavobacteriaceae</taxon>
        <taxon>Flavobacterium</taxon>
    </lineage>
</organism>
<dbReference type="EMBL" id="JRHH01000003">
    <property type="protein sequence ID" value="KGD68546.1"/>
    <property type="molecule type" value="Genomic_DNA"/>
</dbReference>
<dbReference type="AlphaFoldDB" id="A0A095SV61"/>
<comment type="caution">
    <text evidence="1">The sequence shown here is derived from an EMBL/GenBank/DDBJ whole genome shotgun (WGS) entry which is preliminary data.</text>
</comment>
<dbReference type="eggNOG" id="COG4898">
    <property type="taxonomic scope" value="Bacteria"/>
</dbReference>
<dbReference type="Gene3D" id="1.10.8.290">
    <property type="entry name" value="uncharacterized protein sp1917 domain"/>
    <property type="match status" value="1"/>
</dbReference>
<name>A0A095SV61_9FLAO</name>
<accession>A0A095SV61</accession>
<dbReference type="Proteomes" id="UP000029554">
    <property type="component" value="Unassembled WGS sequence"/>
</dbReference>
<dbReference type="STRING" id="1453498.LG45_09740"/>
<gene>
    <name evidence="1" type="ORF">LG45_09740</name>
</gene>
<evidence type="ECO:0000313" key="2">
    <source>
        <dbReference type="Proteomes" id="UP000029554"/>
    </source>
</evidence>